<comment type="caution">
    <text evidence="2">The sequence shown here is derived from an EMBL/GenBank/DDBJ whole genome shotgun (WGS) entry which is preliminary data.</text>
</comment>
<feature type="region of interest" description="Disordered" evidence="1">
    <location>
        <begin position="180"/>
        <end position="215"/>
    </location>
</feature>
<accession>K0THR3</accession>
<reference evidence="2 3" key="1">
    <citation type="journal article" date="2012" name="Genome Biol.">
        <title>Genome and low-iron response of an oceanic diatom adapted to chronic iron limitation.</title>
        <authorList>
            <person name="Lommer M."/>
            <person name="Specht M."/>
            <person name="Roy A.S."/>
            <person name="Kraemer L."/>
            <person name="Andreson R."/>
            <person name="Gutowska M.A."/>
            <person name="Wolf J."/>
            <person name="Bergner S.V."/>
            <person name="Schilhabel M.B."/>
            <person name="Klostermeier U.C."/>
            <person name="Beiko R.G."/>
            <person name="Rosenstiel P."/>
            <person name="Hippler M."/>
            <person name="Laroche J."/>
        </authorList>
    </citation>
    <scope>NUCLEOTIDE SEQUENCE [LARGE SCALE GENOMIC DNA]</scope>
    <source>
        <strain evidence="2 3">CCMP1005</strain>
    </source>
</reference>
<dbReference type="AlphaFoldDB" id="K0THR3"/>
<feature type="compositionally biased region" description="Acidic residues" evidence="1">
    <location>
        <begin position="189"/>
        <end position="201"/>
    </location>
</feature>
<gene>
    <name evidence="2" type="ORF">THAOC_05183</name>
</gene>
<dbReference type="Proteomes" id="UP000266841">
    <property type="component" value="Unassembled WGS sequence"/>
</dbReference>
<dbReference type="EMBL" id="AGNL01004698">
    <property type="protein sequence ID" value="EJK73196.1"/>
    <property type="molecule type" value="Genomic_DNA"/>
</dbReference>
<feature type="compositionally biased region" description="Polar residues" evidence="1">
    <location>
        <begin position="123"/>
        <end position="140"/>
    </location>
</feature>
<name>K0THR3_THAOC</name>
<keyword evidence="3" id="KW-1185">Reference proteome</keyword>
<evidence type="ECO:0000313" key="3">
    <source>
        <dbReference type="Proteomes" id="UP000266841"/>
    </source>
</evidence>
<evidence type="ECO:0000313" key="2">
    <source>
        <dbReference type="EMBL" id="EJK73196.1"/>
    </source>
</evidence>
<feature type="region of interest" description="Disordered" evidence="1">
    <location>
        <begin position="123"/>
        <end position="155"/>
    </location>
</feature>
<sequence length="215" mass="23376">MGFGVFLRLPKSKAPRRRPIQSAQSECTGAAAFEFIVTSIPKAHTSFSSGGVVGERQRRDSLSNACSTGNEQPVCSNTASLQPDGGELSPGADQACYSDNDILLPLTWGEWFSHCWGSPSQFFRGTRNPSKNDDQTSCTSTEKDDDDETADSSKPSLSRLNTLIQFRSASLADRCEDDLISDITSVPSEDTDASNEEEEGHEEQVDHPSGWLCEC</sequence>
<proteinExistence type="predicted"/>
<evidence type="ECO:0000256" key="1">
    <source>
        <dbReference type="SAM" id="MobiDB-lite"/>
    </source>
</evidence>
<organism evidence="2 3">
    <name type="scientific">Thalassiosira oceanica</name>
    <name type="common">Marine diatom</name>
    <dbReference type="NCBI Taxonomy" id="159749"/>
    <lineage>
        <taxon>Eukaryota</taxon>
        <taxon>Sar</taxon>
        <taxon>Stramenopiles</taxon>
        <taxon>Ochrophyta</taxon>
        <taxon>Bacillariophyta</taxon>
        <taxon>Coscinodiscophyceae</taxon>
        <taxon>Thalassiosirophycidae</taxon>
        <taxon>Thalassiosirales</taxon>
        <taxon>Thalassiosiraceae</taxon>
        <taxon>Thalassiosira</taxon>
    </lineage>
</organism>
<protein>
    <submittedName>
        <fullName evidence="2">Uncharacterized protein</fullName>
    </submittedName>
</protein>